<dbReference type="RefSeq" id="WP_145179623.1">
    <property type="nucleotide sequence ID" value="NZ_CP037422.1"/>
</dbReference>
<evidence type="ECO:0000313" key="2">
    <source>
        <dbReference type="EMBL" id="QDU11869.1"/>
    </source>
</evidence>
<dbReference type="AlphaFoldDB" id="A0A517X308"/>
<sequence>MKTVSIISGSVVIAAAISINTIIPASVTLNVGDDGSCVNKVGSYGYGKSMFSLRPKKDAKGDFLKPSAFWIGPGEYHLLIWHNDRINSMTHFRHEQLAPFTYGEWHDIKQVDTFTVSRPSTMLFFVVTPILAIGGYFLSRFRRTSIALFVLLIFFVFFIVLGFSLIAETIATLPLLAGIGWIAAPIFGSSLALKRNASSELV</sequence>
<accession>A0A517X308</accession>
<name>A0A517X308_9PLAN</name>
<evidence type="ECO:0000256" key="1">
    <source>
        <dbReference type="SAM" id="Phobius"/>
    </source>
</evidence>
<keyword evidence="1" id="KW-0812">Transmembrane</keyword>
<dbReference type="EMBL" id="CP037422">
    <property type="protein sequence ID" value="QDU11869.1"/>
    <property type="molecule type" value="Genomic_DNA"/>
</dbReference>
<feature type="transmembrane region" description="Helical" evidence="1">
    <location>
        <begin position="122"/>
        <end position="139"/>
    </location>
</feature>
<reference evidence="2 3" key="1">
    <citation type="submission" date="2019-03" db="EMBL/GenBank/DDBJ databases">
        <title>Deep-cultivation of Planctomycetes and their phenomic and genomic characterization uncovers novel biology.</title>
        <authorList>
            <person name="Wiegand S."/>
            <person name="Jogler M."/>
            <person name="Boedeker C."/>
            <person name="Pinto D."/>
            <person name="Vollmers J."/>
            <person name="Rivas-Marin E."/>
            <person name="Kohn T."/>
            <person name="Peeters S.H."/>
            <person name="Heuer A."/>
            <person name="Rast P."/>
            <person name="Oberbeckmann S."/>
            <person name="Bunk B."/>
            <person name="Jeske O."/>
            <person name="Meyerdierks A."/>
            <person name="Storesund J.E."/>
            <person name="Kallscheuer N."/>
            <person name="Luecker S."/>
            <person name="Lage O.M."/>
            <person name="Pohl T."/>
            <person name="Merkel B.J."/>
            <person name="Hornburger P."/>
            <person name="Mueller R.-W."/>
            <person name="Bruemmer F."/>
            <person name="Labrenz M."/>
            <person name="Spormann A.M."/>
            <person name="Op den Camp H."/>
            <person name="Overmann J."/>
            <person name="Amann R."/>
            <person name="Jetten M.S.M."/>
            <person name="Mascher T."/>
            <person name="Medema M.H."/>
            <person name="Devos D.P."/>
            <person name="Kaster A.-K."/>
            <person name="Ovreas L."/>
            <person name="Rohde M."/>
            <person name="Galperin M.Y."/>
            <person name="Jogler C."/>
        </authorList>
    </citation>
    <scope>NUCLEOTIDE SEQUENCE [LARGE SCALE GENOMIC DNA]</scope>
    <source>
        <strain evidence="2 3">V202</strain>
    </source>
</reference>
<keyword evidence="1" id="KW-0472">Membrane</keyword>
<gene>
    <name evidence="2" type="ORF">V202x_52940</name>
</gene>
<organism evidence="2 3">
    <name type="scientific">Gimesia aquarii</name>
    <dbReference type="NCBI Taxonomy" id="2527964"/>
    <lineage>
        <taxon>Bacteria</taxon>
        <taxon>Pseudomonadati</taxon>
        <taxon>Planctomycetota</taxon>
        <taxon>Planctomycetia</taxon>
        <taxon>Planctomycetales</taxon>
        <taxon>Planctomycetaceae</taxon>
        <taxon>Gimesia</taxon>
    </lineage>
</organism>
<feature type="transmembrane region" description="Helical" evidence="1">
    <location>
        <begin position="173"/>
        <end position="193"/>
    </location>
</feature>
<proteinExistence type="predicted"/>
<keyword evidence="1" id="KW-1133">Transmembrane helix</keyword>
<keyword evidence="3" id="KW-1185">Reference proteome</keyword>
<dbReference type="Proteomes" id="UP000318384">
    <property type="component" value="Chromosome"/>
</dbReference>
<protein>
    <submittedName>
        <fullName evidence="2">Uncharacterized protein</fullName>
    </submittedName>
</protein>
<evidence type="ECO:0000313" key="3">
    <source>
        <dbReference type="Proteomes" id="UP000318384"/>
    </source>
</evidence>
<feature type="transmembrane region" description="Helical" evidence="1">
    <location>
        <begin position="146"/>
        <end position="167"/>
    </location>
</feature>